<evidence type="ECO:0000256" key="1">
    <source>
        <dbReference type="SAM" id="Phobius"/>
    </source>
</evidence>
<sequence>MSVQHFKKHNFSKQPLIVKMIVCTALGFIAGRYANLFNNHHLAHSERVEDTSATFVGWI</sequence>
<dbReference type="AlphaFoldDB" id="B3ESY1"/>
<dbReference type="HOGENOM" id="CLU_2950017_0_0_10"/>
<dbReference type="RefSeq" id="WP_012473098.1">
    <property type="nucleotide sequence ID" value="NC_010830.1"/>
</dbReference>
<keyword evidence="1" id="KW-0472">Membrane</keyword>
<proteinExistence type="predicted"/>
<organism evidence="2 3">
    <name type="scientific">Amoebophilus asiaticus (strain 5a2)</name>
    <dbReference type="NCBI Taxonomy" id="452471"/>
    <lineage>
        <taxon>Bacteria</taxon>
        <taxon>Pseudomonadati</taxon>
        <taxon>Bacteroidota</taxon>
        <taxon>Cytophagia</taxon>
        <taxon>Cytophagales</taxon>
        <taxon>Amoebophilaceae</taxon>
        <taxon>Candidatus Amoebophilus</taxon>
    </lineage>
</organism>
<dbReference type="EMBL" id="CP001102">
    <property type="protein sequence ID" value="ACE06333.1"/>
    <property type="molecule type" value="Genomic_DNA"/>
</dbReference>
<evidence type="ECO:0000313" key="2">
    <source>
        <dbReference type="EMBL" id="ACE06333.1"/>
    </source>
</evidence>
<keyword evidence="1" id="KW-1133">Transmembrane helix</keyword>
<evidence type="ECO:0000313" key="3">
    <source>
        <dbReference type="Proteomes" id="UP000001227"/>
    </source>
</evidence>
<keyword evidence="1" id="KW-0812">Transmembrane</keyword>
<reference evidence="2 3" key="1">
    <citation type="journal article" date="2010" name="J. Bacteriol.">
        <title>The genome of the amoeba symbiont 'Candidatus Amoebophilus asiaticus' reveals common mechanisms for host cell interaction among amoeba-associated bacteria.</title>
        <authorList>
            <person name="Schmitz-Esser S."/>
            <person name="Tischler P."/>
            <person name="Arnold R."/>
            <person name="Montanaro J."/>
            <person name="Wagner M."/>
            <person name="Rattei T."/>
            <person name="Horn M."/>
        </authorList>
    </citation>
    <scope>NUCLEOTIDE SEQUENCE [LARGE SCALE GENOMIC DNA]</scope>
    <source>
        <strain evidence="2 3">5a2</strain>
    </source>
</reference>
<protein>
    <submittedName>
        <fullName evidence="2">Uncharacterized protein</fullName>
    </submittedName>
</protein>
<keyword evidence="3" id="KW-1185">Reference proteome</keyword>
<feature type="transmembrane region" description="Helical" evidence="1">
    <location>
        <begin position="16"/>
        <end position="34"/>
    </location>
</feature>
<name>B3ESY1_AMOA5</name>
<accession>B3ESY1</accession>
<dbReference type="KEGG" id="aas:Aasi_0977"/>
<dbReference type="Proteomes" id="UP000001227">
    <property type="component" value="Chromosome"/>
</dbReference>
<gene>
    <name evidence="2" type="ordered locus">Aasi_0977</name>
</gene>